<dbReference type="Pfam" id="PF05598">
    <property type="entry name" value="DUF772"/>
    <property type="match status" value="1"/>
</dbReference>
<dbReference type="STRING" id="380358.XALC_2472"/>
<keyword evidence="3" id="KW-1185">Reference proteome</keyword>
<name>D2U9J9_XANAP</name>
<dbReference type="PANTHER" id="PTHR33803">
    <property type="entry name" value="IS1478 TRANSPOSASE"/>
    <property type="match status" value="1"/>
</dbReference>
<dbReference type="EMBL" id="FP565176">
    <property type="protein sequence ID" value="CBA16951.1"/>
    <property type="molecule type" value="Genomic_DNA"/>
</dbReference>
<gene>
    <name evidence="2" type="ordered locus">XALc_2472</name>
</gene>
<evidence type="ECO:0000259" key="1">
    <source>
        <dbReference type="Pfam" id="PF05598"/>
    </source>
</evidence>
<organism evidence="2 3">
    <name type="scientific">Xanthomonas albilineans (strain GPE PC73 / CFBP 7063)</name>
    <dbReference type="NCBI Taxonomy" id="380358"/>
    <lineage>
        <taxon>Bacteria</taxon>
        <taxon>Pseudomonadati</taxon>
        <taxon>Pseudomonadota</taxon>
        <taxon>Gammaproteobacteria</taxon>
        <taxon>Lysobacterales</taxon>
        <taxon>Lysobacteraceae</taxon>
        <taxon>Xanthomonas</taxon>
    </lineage>
</organism>
<evidence type="ECO:0000313" key="3">
    <source>
        <dbReference type="Proteomes" id="UP000001890"/>
    </source>
</evidence>
<dbReference type="eggNOG" id="COG3039">
    <property type="taxonomic scope" value="Bacteria"/>
</dbReference>
<dbReference type="InterPro" id="IPR008490">
    <property type="entry name" value="Transposase_InsH_N"/>
</dbReference>
<dbReference type="Proteomes" id="UP000001890">
    <property type="component" value="Chromosome"/>
</dbReference>
<reference evidence="2 3" key="1">
    <citation type="journal article" date="2009" name="BMC Genomics">
        <title>The complete genome sequence of Xanthomonas albilineans provides new insights into the reductive genome evolution of the xylem-limited Xanthomonadaceae.</title>
        <authorList>
            <person name="Pieretti I."/>
            <person name="Royer M."/>
            <person name="Barbe V."/>
            <person name="Carrere S."/>
            <person name="Koebnik R."/>
            <person name="Cociancich S."/>
            <person name="Couloux A."/>
            <person name="Darrasse A."/>
            <person name="Gouzy J."/>
            <person name="Jacques M.A."/>
            <person name="Lauber E."/>
            <person name="Manceau C."/>
            <person name="Mangenot S."/>
            <person name="Poussier S."/>
            <person name="Segurens B."/>
            <person name="Szurek B."/>
            <person name="Verdier V."/>
            <person name="Arlat M."/>
            <person name="Rott P."/>
        </authorList>
    </citation>
    <scope>NUCLEOTIDE SEQUENCE [LARGE SCALE GENOMIC DNA]</scope>
    <source>
        <strain evidence="3">GPE PC73 / CFBP 7063</strain>
    </source>
</reference>
<protein>
    <submittedName>
        <fullName evidence="2">Hypothetical is1478 transposase protein</fullName>
    </submittedName>
</protein>
<sequence>MPLAALEQALSARLLADPVRGGRPALPIRLMAGLLYLKHTYELSDEAVCERWLTVLHRRGVFPDVLPCDPSSLTRWRQRLGEAGMEEMLVQMINAAKAMKAFDARELSRVIVVQEKVIAHSTDR</sequence>
<dbReference type="KEGG" id="xal:XALC_2472"/>
<dbReference type="AlphaFoldDB" id="D2U9J9"/>
<dbReference type="PANTHER" id="PTHR33803:SF3">
    <property type="entry name" value="BLL1974 PROTEIN"/>
    <property type="match status" value="1"/>
</dbReference>
<evidence type="ECO:0000313" key="2">
    <source>
        <dbReference type="EMBL" id="CBA16951.1"/>
    </source>
</evidence>
<proteinExistence type="predicted"/>
<feature type="domain" description="Transposase InsH N-terminal" evidence="1">
    <location>
        <begin position="7"/>
        <end position="79"/>
    </location>
</feature>
<accession>D2U9J9</accession>